<evidence type="ECO:0000313" key="5">
    <source>
        <dbReference type="EMBL" id="EFJ26913.1"/>
    </source>
</evidence>
<dbReference type="GO" id="GO:0046872">
    <property type="term" value="F:metal ion binding"/>
    <property type="evidence" value="ECO:0007669"/>
    <property type="project" value="UniProtKB-KW"/>
</dbReference>
<name>D8RLG9_SELML</name>
<keyword evidence="3" id="KW-0520">NAD</keyword>
<dbReference type="PANTHER" id="PTHR43880">
    <property type="entry name" value="ALCOHOL DEHYDROGENASE"/>
    <property type="match status" value="1"/>
</dbReference>
<reference evidence="5 6" key="1">
    <citation type="journal article" date="2011" name="Science">
        <title>The Selaginella genome identifies genetic changes associated with the evolution of vascular plants.</title>
        <authorList>
            <person name="Banks J.A."/>
            <person name="Nishiyama T."/>
            <person name="Hasebe M."/>
            <person name="Bowman J.L."/>
            <person name="Gribskov M."/>
            <person name="dePamphilis C."/>
            <person name="Albert V.A."/>
            <person name="Aono N."/>
            <person name="Aoyama T."/>
            <person name="Ambrose B.A."/>
            <person name="Ashton N.W."/>
            <person name="Axtell M.J."/>
            <person name="Barker E."/>
            <person name="Barker M.S."/>
            <person name="Bennetzen J.L."/>
            <person name="Bonawitz N.D."/>
            <person name="Chapple C."/>
            <person name="Cheng C."/>
            <person name="Correa L.G."/>
            <person name="Dacre M."/>
            <person name="DeBarry J."/>
            <person name="Dreyer I."/>
            <person name="Elias M."/>
            <person name="Engstrom E.M."/>
            <person name="Estelle M."/>
            <person name="Feng L."/>
            <person name="Finet C."/>
            <person name="Floyd S.K."/>
            <person name="Frommer W.B."/>
            <person name="Fujita T."/>
            <person name="Gramzow L."/>
            <person name="Gutensohn M."/>
            <person name="Harholt J."/>
            <person name="Hattori M."/>
            <person name="Heyl A."/>
            <person name="Hirai T."/>
            <person name="Hiwatashi Y."/>
            <person name="Ishikawa M."/>
            <person name="Iwata M."/>
            <person name="Karol K.G."/>
            <person name="Koehler B."/>
            <person name="Kolukisaoglu U."/>
            <person name="Kubo M."/>
            <person name="Kurata T."/>
            <person name="Lalonde S."/>
            <person name="Li K."/>
            <person name="Li Y."/>
            <person name="Litt A."/>
            <person name="Lyons E."/>
            <person name="Manning G."/>
            <person name="Maruyama T."/>
            <person name="Michael T.P."/>
            <person name="Mikami K."/>
            <person name="Miyazaki S."/>
            <person name="Morinaga S."/>
            <person name="Murata T."/>
            <person name="Mueller-Roeber B."/>
            <person name="Nelson D.R."/>
            <person name="Obara M."/>
            <person name="Oguri Y."/>
            <person name="Olmstead R.G."/>
            <person name="Onodera N."/>
            <person name="Petersen B.L."/>
            <person name="Pils B."/>
            <person name="Prigge M."/>
            <person name="Rensing S.A."/>
            <person name="Riano-Pachon D.M."/>
            <person name="Roberts A.W."/>
            <person name="Sato Y."/>
            <person name="Scheller H.V."/>
            <person name="Schulz B."/>
            <person name="Schulz C."/>
            <person name="Shakirov E.V."/>
            <person name="Shibagaki N."/>
            <person name="Shinohara N."/>
            <person name="Shippen D.E."/>
            <person name="Soerensen I."/>
            <person name="Sotooka R."/>
            <person name="Sugimoto N."/>
            <person name="Sugita M."/>
            <person name="Sumikawa N."/>
            <person name="Tanurdzic M."/>
            <person name="Theissen G."/>
            <person name="Ulvskov P."/>
            <person name="Wakazuki S."/>
            <person name="Weng J.K."/>
            <person name="Willats W.W."/>
            <person name="Wipf D."/>
            <person name="Wolf P.G."/>
            <person name="Yang L."/>
            <person name="Zimmer A.D."/>
            <person name="Zhu Q."/>
            <person name="Mitros T."/>
            <person name="Hellsten U."/>
            <person name="Loque D."/>
            <person name="Otillar R."/>
            <person name="Salamov A."/>
            <person name="Schmutz J."/>
            <person name="Shapiro H."/>
            <person name="Lindquist E."/>
            <person name="Lucas S."/>
            <person name="Rokhsar D."/>
            <person name="Grigoriev I.V."/>
        </authorList>
    </citation>
    <scope>NUCLEOTIDE SEQUENCE [LARGE SCALE GENOMIC DNA]</scope>
</reference>
<evidence type="ECO:0000256" key="2">
    <source>
        <dbReference type="ARBA" id="ARBA00022833"/>
    </source>
</evidence>
<keyword evidence="2" id="KW-0862">Zinc</keyword>
<dbReference type="EMBL" id="GL377583">
    <property type="protein sequence ID" value="EFJ26913.1"/>
    <property type="molecule type" value="Genomic_DNA"/>
</dbReference>
<dbReference type="KEGG" id="smo:SELMODRAFT_412430"/>
<sequence>MVARGGRGGNASNWTSARGNVTVSLEHPEITKDSAGMAAKWALVGGMQERELLGQQPRWPEFQNKAAQSVCPHRDSEKLEGDGERRETVQQLATMARHLEWPVLSEMVEPKLHVVRNGLPAESVDAGFAPRARTVRIVVMKKGKRKQGPNVLCVDGGNYIDDMLPLSASADFVSFGIMVTSRWAGVSLAGDDTRFKQWSVWELRVAYLIAFPHGPPSSIVAVSQIKALPIPIFELGTVGVAIAQAAKLSGASRIIEVNINSKIFRARVIMELSQGGVNYSFKCIGSVALMQVAFQSTHNVCESSEFLM</sequence>
<feature type="region of interest" description="Disordered" evidence="4">
    <location>
        <begin position="65"/>
        <end position="85"/>
    </location>
</feature>
<dbReference type="PANTHER" id="PTHR43880:SF12">
    <property type="entry name" value="ALCOHOL DEHYDROGENASE CLASS-3"/>
    <property type="match status" value="1"/>
</dbReference>
<proteinExistence type="predicted"/>
<evidence type="ECO:0000256" key="1">
    <source>
        <dbReference type="ARBA" id="ARBA00022723"/>
    </source>
</evidence>
<dbReference type="SUPFAM" id="SSF51735">
    <property type="entry name" value="NAD(P)-binding Rossmann-fold domains"/>
    <property type="match status" value="1"/>
</dbReference>
<dbReference type="Gramene" id="EFJ26913">
    <property type="protein sequence ID" value="EFJ26913"/>
    <property type="gene ID" value="SELMODRAFT_412430"/>
</dbReference>
<evidence type="ECO:0000256" key="4">
    <source>
        <dbReference type="SAM" id="MobiDB-lite"/>
    </source>
</evidence>
<keyword evidence="1" id="KW-0479">Metal-binding</keyword>
<evidence type="ECO:0000313" key="6">
    <source>
        <dbReference type="Proteomes" id="UP000001514"/>
    </source>
</evidence>
<feature type="compositionally biased region" description="Basic and acidic residues" evidence="4">
    <location>
        <begin position="72"/>
        <end position="85"/>
    </location>
</feature>
<gene>
    <name evidence="5" type="ORF">SELMODRAFT_412430</name>
</gene>
<dbReference type="InParanoid" id="D8RLG9"/>
<organism evidence="6">
    <name type="scientific">Selaginella moellendorffii</name>
    <name type="common">Spikemoss</name>
    <dbReference type="NCBI Taxonomy" id="88036"/>
    <lineage>
        <taxon>Eukaryota</taxon>
        <taxon>Viridiplantae</taxon>
        <taxon>Streptophyta</taxon>
        <taxon>Embryophyta</taxon>
        <taxon>Tracheophyta</taxon>
        <taxon>Lycopodiopsida</taxon>
        <taxon>Selaginellales</taxon>
        <taxon>Selaginellaceae</taxon>
        <taxon>Selaginella</taxon>
    </lineage>
</organism>
<keyword evidence="6" id="KW-1185">Reference proteome</keyword>
<dbReference type="Proteomes" id="UP000001514">
    <property type="component" value="Unassembled WGS sequence"/>
</dbReference>
<dbReference type="HOGENOM" id="CLU_904307_0_0_1"/>
<dbReference type="AlphaFoldDB" id="D8RLG9"/>
<accession>D8RLG9</accession>
<evidence type="ECO:0000256" key="3">
    <source>
        <dbReference type="ARBA" id="ARBA00023027"/>
    </source>
</evidence>
<dbReference type="eggNOG" id="KOG0022">
    <property type="taxonomic scope" value="Eukaryota"/>
</dbReference>
<dbReference type="STRING" id="88036.D8RLG9"/>
<protein>
    <submittedName>
        <fullName evidence="5">Uncharacterized protein</fullName>
    </submittedName>
</protein>
<dbReference type="InterPro" id="IPR036291">
    <property type="entry name" value="NAD(P)-bd_dom_sf"/>
</dbReference>